<dbReference type="GO" id="GO:0005886">
    <property type="term" value="C:plasma membrane"/>
    <property type="evidence" value="ECO:0007669"/>
    <property type="project" value="TreeGrafter"/>
</dbReference>
<dbReference type="SUPFAM" id="SSF103473">
    <property type="entry name" value="MFS general substrate transporter"/>
    <property type="match status" value="1"/>
</dbReference>
<evidence type="ECO:0000256" key="2">
    <source>
        <dbReference type="ARBA" id="ARBA00022692"/>
    </source>
</evidence>
<feature type="transmembrane region" description="Helical" evidence="5">
    <location>
        <begin position="246"/>
        <end position="271"/>
    </location>
</feature>
<dbReference type="PROSITE" id="PS00217">
    <property type="entry name" value="SUGAR_TRANSPORT_2"/>
    <property type="match status" value="2"/>
</dbReference>
<evidence type="ECO:0000256" key="3">
    <source>
        <dbReference type="ARBA" id="ARBA00022989"/>
    </source>
</evidence>
<proteinExistence type="predicted"/>
<feature type="transmembrane region" description="Helical" evidence="5">
    <location>
        <begin position="23"/>
        <end position="46"/>
    </location>
</feature>
<feature type="transmembrane region" description="Helical" evidence="5">
    <location>
        <begin position="399"/>
        <end position="421"/>
    </location>
</feature>
<comment type="subcellular location">
    <subcellularLocation>
        <location evidence="1">Membrane</location>
        <topology evidence="1">Multi-pass membrane protein</topology>
    </subcellularLocation>
</comment>
<sequence>MNDAVKQPVVPWYREVNRQQWRVFLATFLGWLLDGFDFTIMTFILVDIQNSFTVDAALAGALGTVTLLFRLVGGLGAGIMADRWGRKLPLMLSILWFSLFAFLSGFSTSYAVLFTFRALFGIGMGGEWAAGMPLALEHWPTRLRGLASGLLQGGWYWGYILSALTFSFVYPVFNEMPDPFSAAPESTLGWRVMFWTGVIPALLVLWIRTGVAESPVWLERQRYLKAQGSNVLENRVSVVRLFRPDLLWATVQSSLLISAFMLSYYSISFWYPTFLRDLNLDPLRYVVGFNGGAIVGIALWGSASEGRLGRRGAVTLAALTGVAAAPLFLTTSSTSLLLVGAILMGATGGGIWGMAPAYLTERFPTAVRGVGPGLSYHVGAAVGSVTPFVLGQLQDGGMTIGGAMLLSIVISGLLVVAMVWLGPETRGRQFSASDD</sequence>
<dbReference type="InterPro" id="IPR036259">
    <property type="entry name" value="MFS_trans_sf"/>
</dbReference>
<dbReference type="PROSITE" id="PS00216">
    <property type="entry name" value="SUGAR_TRANSPORT_1"/>
    <property type="match status" value="1"/>
</dbReference>
<evidence type="ECO:0000313" key="7">
    <source>
        <dbReference type="EMBL" id="SVA38517.1"/>
    </source>
</evidence>
<dbReference type="GO" id="GO:0046943">
    <property type="term" value="F:carboxylic acid transmembrane transporter activity"/>
    <property type="evidence" value="ECO:0007669"/>
    <property type="project" value="TreeGrafter"/>
</dbReference>
<evidence type="ECO:0000256" key="5">
    <source>
        <dbReference type="SAM" id="Phobius"/>
    </source>
</evidence>
<protein>
    <recommendedName>
        <fullName evidence="6">Major facilitator superfamily (MFS) profile domain-containing protein</fullName>
    </recommendedName>
</protein>
<feature type="transmembrane region" description="Helical" evidence="5">
    <location>
        <begin position="58"/>
        <end position="81"/>
    </location>
</feature>
<accession>A0A381VFU1</accession>
<dbReference type="InterPro" id="IPR020846">
    <property type="entry name" value="MFS_dom"/>
</dbReference>
<reference evidence="7" key="1">
    <citation type="submission" date="2018-05" db="EMBL/GenBank/DDBJ databases">
        <authorList>
            <person name="Lanie J.A."/>
            <person name="Ng W.-L."/>
            <person name="Kazmierczak K.M."/>
            <person name="Andrzejewski T.M."/>
            <person name="Davidsen T.M."/>
            <person name="Wayne K.J."/>
            <person name="Tettelin H."/>
            <person name="Glass J.I."/>
            <person name="Rusch D."/>
            <person name="Podicherti R."/>
            <person name="Tsui H.-C.T."/>
            <person name="Winkler M.E."/>
        </authorList>
    </citation>
    <scope>NUCLEOTIDE SEQUENCE</scope>
</reference>
<dbReference type="InterPro" id="IPR011701">
    <property type="entry name" value="MFS"/>
</dbReference>
<gene>
    <name evidence="7" type="ORF">METZ01_LOCUS91371</name>
</gene>
<evidence type="ECO:0000259" key="6">
    <source>
        <dbReference type="PROSITE" id="PS50850"/>
    </source>
</evidence>
<dbReference type="AlphaFoldDB" id="A0A381VFU1"/>
<feature type="transmembrane region" description="Helical" evidence="5">
    <location>
        <begin position="283"/>
        <end position="300"/>
    </location>
</feature>
<keyword evidence="2 5" id="KW-0812">Transmembrane</keyword>
<feature type="transmembrane region" description="Helical" evidence="5">
    <location>
        <begin position="312"/>
        <end position="329"/>
    </location>
</feature>
<name>A0A381VFU1_9ZZZZ</name>
<feature type="domain" description="Major facilitator superfamily (MFS) profile" evidence="6">
    <location>
        <begin position="23"/>
        <end position="426"/>
    </location>
</feature>
<organism evidence="7">
    <name type="scientific">marine metagenome</name>
    <dbReference type="NCBI Taxonomy" id="408172"/>
    <lineage>
        <taxon>unclassified sequences</taxon>
        <taxon>metagenomes</taxon>
        <taxon>ecological metagenomes</taxon>
    </lineage>
</organism>
<dbReference type="PANTHER" id="PTHR23508:SF10">
    <property type="entry name" value="CARBOXYLIC ACID TRANSPORTER PROTEIN HOMOLOG"/>
    <property type="match status" value="1"/>
</dbReference>
<dbReference type="PANTHER" id="PTHR23508">
    <property type="entry name" value="CARBOXYLIC ACID TRANSPORTER PROTEIN HOMOLOG"/>
    <property type="match status" value="1"/>
</dbReference>
<keyword evidence="4 5" id="KW-0472">Membrane</keyword>
<evidence type="ECO:0000256" key="1">
    <source>
        <dbReference type="ARBA" id="ARBA00004141"/>
    </source>
</evidence>
<feature type="transmembrane region" description="Helical" evidence="5">
    <location>
        <begin position="335"/>
        <end position="354"/>
    </location>
</feature>
<dbReference type="Gene3D" id="1.20.1250.20">
    <property type="entry name" value="MFS general substrate transporter like domains"/>
    <property type="match status" value="1"/>
</dbReference>
<dbReference type="Pfam" id="PF07690">
    <property type="entry name" value="MFS_1"/>
    <property type="match status" value="1"/>
</dbReference>
<keyword evidence="3 5" id="KW-1133">Transmembrane helix</keyword>
<feature type="transmembrane region" description="Helical" evidence="5">
    <location>
        <begin position="88"/>
        <end position="112"/>
    </location>
</feature>
<feature type="transmembrane region" description="Helical" evidence="5">
    <location>
        <begin position="193"/>
        <end position="211"/>
    </location>
</feature>
<evidence type="ECO:0000256" key="4">
    <source>
        <dbReference type="ARBA" id="ARBA00023136"/>
    </source>
</evidence>
<dbReference type="EMBL" id="UINC01008562">
    <property type="protein sequence ID" value="SVA38517.1"/>
    <property type="molecule type" value="Genomic_DNA"/>
</dbReference>
<dbReference type="PROSITE" id="PS50850">
    <property type="entry name" value="MFS"/>
    <property type="match status" value="1"/>
</dbReference>
<feature type="transmembrane region" description="Helical" evidence="5">
    <location>
        <begin position="156"/>
        <end position="173"/>
    </location>
</feature>
<dbReference type="InterPro" id="IPR005829">
    <property type="entry name" value="Sugar_transporter_CS"/>
</dbReference>